<keyword evidence="2" id="KW-0808">Transferase</keyword>
<sequence>MQENNGRATGQGSGAGVLRIGMIGTRGVPAAYGGFETAIEEIGSRLAGRGHEVVVHCRRGNAAKLSGDPGTPDPATHRGMRLVHLPAIRGKAVETLSHTTMSGLRHLVRRDTDVNFVFNPANAPLLPLLRGGGTPVAVHVDGLDWKRGKWGPVGRAYYRRAEALSVRWADALIADAIGIQDYYRQEFGVDTTMLSYGAPVLEGIGSDALAGLGLAPHGYHLVVARLEPENHVEMIVEGYHRSSAALPLVVVGTAPYAADYIDRIERTAAADPRIRLLGGVWDQEVLNQLYGNALTYVHGHSVGGTNPSLLRAMGAAASTLAYDVVFNREVLGADARYFGAAEDLPSLLAEAEADPVGQVRRGERLAVRVRERYDWDRVTDGYEQLARVLARGTTTRGSATGRRTGRVWASDPTARRTSEGVPALTRAGAPAPAVTGAEEVRVP</sequence>
<organism evidence="5 6">
    <name type="scientific">Kocuria oceani</name>
    <dbReference type="NCBI Taxonomy" id="988827"/>
    <lineage>
        <taxon>Bacteria</taxon>
        <taxon>Bacillati</taxon>
        <taxon>Actinomycetota</taxon>
        <taxon>Actinomycetes</taxon>
        <taxon>Micrococcales</taxon>
        <taxon>Micrococcaceae</taxon>
        <taxon>Kocuria</taxon>
    </lineage>
</organism>
<evidence type="ECO:0000313" key="5">
    <source>
        <dbReference type="EMBL" id="MFC4902238.1"/>
    </source>
</evidence>
<gene>
    <name evidence="5" type="ORF">ACFPCS_01490</name>
</gene>
<dbReference type="Pfam" id="PF13579">
    <property type="entry name" value="Glyco_trans_4_4"/>
    <property type="match status" value="1"/>
</dbReference>
<protein>
    <submittedName>
        <fullName evidence="5">DUF1972 domain-containing protein</fullName>
    </submittedName>
</protein>
<feature type="region of interest" description="Disordered" evidence="3">
    <location>
        <begin position="393"/>
        <end position="443"/>
    </location>
</feature>
<keyword evidence="1" id="KW-0328">Glycosyltransferase</keyword>
<proteinExistence type="predicted"/>
<feature type="compositionally biased region" description="Low complexity" evidence="3">
    <location>
        <begin position="393"/>
        <end position="402"/>
    </location>
</feature>
<dbReference type="SUPFAM" id="SSF53756">
    <property type="entry name" value="UDP-Glycosyltransferase/glycogen phosphorylase"/>
    <property type="match status" value="1"/>
</dbReference>
<dbReference type="Proteomes" id="UP001595797">
    <property type="component" value="Unassembled WGS sequence"/>
</dbReference>
<evidence type="ECO:0000256" key="3">
    <source>
        <dbReference type="SAM" id="MobiDB-lite"/>
    </source>
</evidence>
<dbReference type="Gene3D" id="3.40.50.2000">
    <property type="entry name" value="Glycogen Phosphorylase B"/>
    <property type="match status" value="2"/>
</dbReference>
<keyword evidence="6" id="KW-1185">Reference proteome</keyword>
<accession>A0ABV9TE39</accession>
<reference evidence="6" key="1">
    <citation type="journal article" date="2019" name="Int. J. Syst. Evol. Microbiol.">
        <title>The Global Catalogue of Microorganisms (GCM) 10K type strain sequencing project: providing services to taxonomists for standard genome sequencing and annotation.</title>
        <authorList>
            <consortium name="The Broad Institute Genomics Platform"/>
            <consortium name="The Broad Institute Genome Sequencing Center for Infectious Disease"/>
            <person name="Wu L."/>
            <person name="Ma J."/>
        </authorList>
    </citation>
    <scope>NUCLEOTIDE SEQUENCE [LARGE SCALE GENOMIC DNA]</scope>
    <source>
        <strain evidence="6">CGMCC 4.6946</strain>
    </source>
</reference>
<evidence type="ECO:0000256" key="1">
    <source>
        <dbReference type="ARBA" id="ARBA00022676"/>
    </source>
</evidence>
<evidence type="ECO:0000259" key="4">
    <source>
        <dbReference type="Pfam" id="PF13579"/>
    </source>
</evidence>
<feature type="domain" description="Glycosyltransferase subfamily 4-like N-terminal" evidence="4">
    <location>
        <begin position="33"/>
        <end position="190"/>
    </location>
</feature>
<dbReference type="InterPro" id="IPR028098">
    <property type="entry name" value="Glyco_trans_4-like_N"/>
</dbReference>
<name>A0ABV9TE39_9MICC</name>
<dbReference type="RefSeq" id="WP_277552144.1">
    <property type="nucleotide sequence ID" value="NZ_JARAMH010000023.1"/>
</dbReference>
<evidence type="ECO:0000256" key="2">
    <source>
        <dbReference type="ARBA" id="ARBA00022679"/>
    </source>
</evidence>
<dbReference type="EMBL" id="JBHSIW010000002">
    <property type="protein sequence ID" value="MFC4902238.1"/>
    <property type="molecule type" value="Genomic_DNA"/>
</dbReference>
<comment type="caution">
    <text evidence="5">The sequence shown here is derived from an EMBL/GenBank/DDBJ whole genome shotgun (WGS) entry which is preliminary data.</text>
</comment>
<evidence type="ECO:0000313" key="6">
    <source>
        <dbReference type="Proteomes" id="UP001595797"/>
    </source>
</evidence>